<gene>
    <name evidence="1" type="ORF">F2Q68_00043044</name>
</gene>
<dbReference type="EMBL" id="QGKW02000276">
    <property type="protein sequence ID" value="KAF2607141.1"/>
    <property type="molecule type" value="Genomic_DNA"/>
</dbReference>
<comment type="caution">
    <text evidence="1">The sequence shown here is derived from an EMBL/GenBank/DDBJ whole genome shotgun (WGS) entry which is preliminary data.</text>
</comment>
<accession>A0A8S9LMK1</accession>
<protein>
    <submittedName>
        <fullName evidence="1">Uncharacterized protein</fullName>
    </submittedName>
</protein>
<reference evidence="1" key="1">
    <citation type="submission" date="2019-12" db="EMBL/GenBank/DDBJ databases">
        <title>Genome sequencing and annotation of Brassica cretica.</title>
        <authorList>
            <person name="Studholme D.J."/>
            <person name="Sarris P.F."/>
        </authorList>
    </citation>
    <scope>NUCLEOTIDE SEQUENCE</scope>
    <source>
        <strain evidence="1">PFS-001/15</strain>
        <tissue evidence="1">Leaf</tissue>
    </source>
</reference>
<dbReference type="Proteomes" id="UP000712281">
    <property type="component" value="Unassembled WGS sequence"/>
</dbReference>
<dbReference type="AlphaFoldDB" id="A0A8S9LMK1"/>
<evidence type="ECO:0000313" key="2">
    <source>
        <dbReference type="Proteomes" id="UP000712281"/>
    </source>
</evidence>
<evidence type="ECO:0000313" key="1">
    <source>
        <dbReference type="EMBL" id="KAF2607141.1"/>
    </source>
</evidence>
<organism evidence="1 2">
    <name type="scientific">Brassica cretica</name>
    <name type="common">Mustard</name>
    <dbReference type="NCBI Taxonomy" id="69181"/>
    <lineage>
        <taxon>Eukaryota</taxon>
        <taxon>Viridiplantae</taxon>
        <taxon>Streptophyta</taxon>
        <taxon>Embryophyta</taxon>
        <taxon>Tracheophyta</taxon>
        <taxon>Spermatophyta</taxon>
        <taxon>Magnoliopsida</taxon>
        <taxon>eudicotyledons</taxon>
        <taxon>Gunneridae</taxon>
        <taxon>Pentapetalae</taxon>
        <taxon>rosids</taxon>
        <taxon>malvids</taxon>
        <taxon>Brassicales</taxon>
        <taxon>Brassicaceae</taxon>
        <taxon>Brassiceae</taxon>
        <taxon>Brassica</taxon>
    </lineage>
</organism>
<sequence>MRQRLRQGINHLFIFLHLSILHPHVSDGVSVVLGVVTLVLTLRVDVLGDVLGEVLGDVPSETRSLKSRLRGSVAQSEIALKSSCYRRHR</sequence>
<name>A0A8S9LMK1_BRACR</name>
<proteinExistence type="predicted"/>